<dbReference type="OrthoDB" id="1367093at2"/>
<dbReference type="EMBL" id="SLWA01000003">
    <property type="protein sequence ID" value="TCN58740.1"/>
    <property type="molecule type" value="Genomic_DNA"/>
</dbReference>
<gene>
    <name evidence="2" type="ORF">D0809_10345</name>
    <name evidence="1" type="ORF">EV142_103180</name>
</gene>
<protein>
    <submittedName>
        <fullName evidence="2">Uncharacterized protein</fullName>
    </submittedName>
</protein>
<keyword evidence="3" id="KW-1185">Reference proteome</keyword>
<comment type="caution">
    <text evidence="2">The sequence shown here is derived from an EMBL/GenBank/DDBJ whole genome shotgun (WGS) entry which is preliminary data.</text>
</comment>
<proteinExistence type="predicted"/>
<dbReference type="Proteomes" id="UP000295270">
    <property type="component" value="Unassembled WGS sequence"/>
</dbReference>
<dbReference type="Proteomes" id="UP000298340">
    <property type="component" value="Unassembled WGS sequence"/>
</dbReference>
<evidence type="ECO:0000313" key="1">
    <source>
        <dbReference type="EMBL" id="TCN58740.1"/>
    </source>
</evidence>
<evidence type="ECO:0000313" key="4">
    <source>
        <dbReference type="Proteomes" id="UP000298340"/>
    </source>
</evidence>
<organism evidence="2 4">
    <name type="scientific">Flavobacterium circumlabens</name>
    <dbReference type="NCBI Taxonomy" id="2133765"/>
    <lineage>
        <taxon>Bacteria</taxon>
        <taxon>Pseudomonadati</taxon>
        <taxon>Bacteroidota</taxon>
        <taxon>Flavobacteriia</taxon>
        <taxon>Flavobacteriales</taxon>
        <taxon>Flavobacteriaceae</taxon>
        <taxon>Flavobacterium</taxon>
    </lineage>
</organism>
<sequence length="218" mass="25420">MELEKLQQEKIDGILFKKKIDEEVENHFTKRYKDLNIAGLTKSFLIDFQEFKNLILSKTKKNCKFYYTEKNSLLSLGLSFSDNEGCEIIYDTTNSDSDVLYTLQGDVFIEQDITGIVGDFDKGLGYKLYNHTRSKDTLIFYTLDEIEAYIEEMERLYPTITSLRFTMIQYSSTNPENEILADFTDRNNRIAFSVHALYNKSNNLYDESIGYDLGNLRP</sequence>
<reference evidence="1" key="3">
    <citation type="submission" date="2019-03" db="EMBL/GenBank/DDBJ databases">
        <authorList>
            <person name="Whitman W."/>
            <person name="Huntemann M."/>
            <person name="Clum A."/>
            <person name="Pillay M."/>
            <person name="Palaniappan K."/>
            <person name="Varghese N."/>
            <person name="Mikhailova N."/>
            <person name="Stamatis D."/>
            <person name="Reddy T."/>
            <person name="Daum C."/>
            <person name="Shapiro N."/>
            <person name="Ivanova N."/>
            <person name="Kyrpides N."/>
            <person name="Woyke T."/>
        </authorList>
    </citation>
    <scope>NUCLEOTIDE SEQUENCE</scope>
    <source>
        <strain evidence="1">P5626</strain>
    </source>
</reference>
<dbReference type="AlphaFoldDB" id="A0A4Y7UCP8"/>
<dbReference type="EMBL" id="QWDN01000003">
    <property type="protein sequence ID" value="TEB44156.1"/>
    <property type="molecule type" value="Genomic_DNA"/>
</dbReference>
<evidence type="ECO:0000313" key="2">
    <source>
        <dbReference type="EMBL" id="TEB44156.1"/>
    </source>
</evidence>
<reference evidence="2 4" key="2">
    <citation type="journal article" date="2018" name="Syst. Appl. Microbiol.">
        <title>Flavobacterium circumlabens sp. nov. and Flavobacterium cupreum sp. nov., two psychrotrophic species isolated from Antarctic environmental samples.</title>
        <authorList>
            <person name="Kralova S."/>
            <person name="Busse H.J."/>
            <person name="Svec P."/>
            <person name="Maslanova I."/>
            <person name="Stankova E."/>
            <person name="Bartak M."/>
            <person name="Sedlacek I."/>
        </authorList>
    </citation>
    <scope>NUCLEOTIDE SEQUENCE [LARGE SCALE GENOMIC DNA]</scope>
    <source>
        <strain evidence="2 4">CCM 8828</strain>
    </source>
</reference>
<dbReference type="RefSeq" id="WP_132034744.1">
    <property type="nucleotide sequence ID" value="NZ_QWDN01000003.1"/>
</dbReference>
<name>A0A4Y7UCP8_9FLAO</name>
<accession>A0A4Y7UCP8</accession>
<reference evidence="1 3" key="1">
    <citation type="journal article" date="2015" name="Stand. Genomic Sci.">
        <title>Genomic Encyclopedia of Bacterial and Archaeal Type Strains, Phase III: the genomes of soil and plant-associated and newly described type strains.</title>
        <authorList>
            <person name="Whitman W.B."/>
            <person name="Woyke T."/>
            <person name="Klenk H.P."/>
            <person name="Zhou Y."/>
            <person name="Lilburn T.G."/>
            <person name="Beck B.J."/>
            <person name="De Vos P."/>
            <person name="Vandamme P."/>
            <person name="Eisen J.A."/>
            <person name="Garrity G."/>
            <person name="Hugenholtz P."/>
            <person name="Kyrpides N.C."/>
        </authorList>
    </citation>
    <scope>NUCLEOTIDE SEQUENCE [LARGE SCALE GENOMIC DNA]</scope>
    <source>
        <strain evidence="1 3">P5626</strain>
    </source>
</reference>
<evidence type="ECO:0000313" key="3">
    <source>
        <dbReference type="Proteomes" id="UP000295270"/>
    </source>
</evidence>